<dbReference type="EC" id="2.7.13.3" evidence="1"/>
<proteinExistence type="predicted"/>
<evidence type="ECO:0000313" key="2">
    <source>
        <dbReference type="Proteomes" id="UP000269208"/>
    </source>
</evidence>
<organism evidence="1 2">
    <name type="scientific">Salmonella enterica I</name>
    <dbReference type="NCBI Taxonomy" id="59201"/>
    <lineage>
        <taxon>Bacteria</taxon>
        <taxon>Pseudomonadati</taxon>
        <taxon>Pseudomonadota</taxon>
        <taxon>Gammaproteobacteria</taxon>
        <taxon>Enterobacterales</taxon>
        <taxon>Enterobacteriaceae</taxon>
        <taxon>Salmonella</taxon>
    </lineage>
</organism>
<dbReference type="GO" id="GO:0005886">
    <property type="term" value="C:plasma membrane"/>
    <property type="evidence" value="ECO:0007669"/>
    <property type="project" value="TreeGrafter"/>
</dbReference>
<dbReference type="AlphaFoldDB" id="A0A3S4LY53"/>
<dbReference type="Proteomes" id="UP000269208">
    <property type="component" value="Chromosome"/>
</dbReference>
<dbReference type="Gene3D" id="3.40.50.620">
    <property type="entry name" value="HUPs"/>
    <property type="match status" value="1"/>
</dbReference>
<accession>A0A3S4LY53</accession>
<dbReference type="InterPro" id="IPR052023">
    <property type="entry name" value="Histidine_kinase_KdpD"/>
</dbReference>
<evidence type="ECO:0000313" key="1">
    <source>
        <dbReference type="EMBL" id="VEB62061.1"/>
    </source>
</evidence>
<gene>
    <name evidence="1" type="primary">kdpD_2</name>
    <name evidence="1" type="ORF">NCTC6754_07443</name>
</gene>
<dbReference type="InterPro" id="IPR014729">
    <property type="entry name" value="Rossmann-like_a/b/a_fold"/>
</dbReference>
<dbReference type="PANTHER" id="PTHR45569:SF1">
    <property type="entry name" value="SENSOR PROTEIN KDPD"/>
    <property type="match status" value="1"/>
</dbReference>
<sequence length="100" mass="11097">MLCIGHNTGSEKLVRTAARLASRLGSVWHAVYVETPTLHRLPEKQRRAILSALRLAQELGAETATLSDPAEEKAVVRYAREHNLGKIVMGRPASRRWVAT</sequence>
<protein>
    <submittedName>
        <fullName evidence="1">Sensor protein KdpD</fullName>
        <ecNumber evidence="1">2.7.13.3</ecNumber>
    </submittedName>
</protein>
<dbReference type="SUPFAM" id="SSF52402">
    <property type="entry name" value="Adenine nucleotide alpha hydrolases-like"/>
    <property type="match status" value="1"/>
</dbReference>
<reference evidence="1 2" key="1">
    <citation type="submission" date="2018-12" db="EMBL/GenBank/DDBJ databases">
        <authorList>
            <consortium name="Pathogen Informatics"/>
        </authorList>
    </citation>
    <scope>NUCLEOTIDE SEQUENCE [LARGE SCALE GENOMIC DNA]</scope>
    <source>
        <strain evidence="1 2">NCTC6754</strain>
    </source>
</reference>
<name>A0A3S4LY53_SALET</name>
<dbReference type="CDD" id="cd01987">
    <property type="entry name" value="USP_KdpD-like"/>
    <property type="match status" value="1"/>
</dbReference>
<dbReference type="GO" id="GO:0000155">
    <property type="term" value="F:phosphorelay sensor kinase activity"/>
    <property type="evidence" value="ECO:0007669"/>
    <property type="project" value="TreeGrafter"/>
</dbReference>
<keyword evidence="1" id="KW-0808">Transferase</keyword>
<dbReference type="EMBL" id="LR134190">
    <property type="protein sequence ID" value="VEB62061.1"/>
    <property type="molecule type" value="Genomic_DNA"/>
</dbReference>
<dbReference type="PANTHER" id="PTHR45569">
    <property type="entry name" value="SENSOR PROTEIN KDPD"/>
    <property type="match status" value="1"/>
</dbReference>